<organism evidence="3 4">
    <name type="scientific">Cucumis melo var. makuwa</name>
    <name type="common">Oriental melon</name>
    <dbReference type="NCBI Taxonomy" id="1194695"/>
    <lineage>
        <taxon>Eukaryota</taxon>
        <taxon>Viridiplantae</taxon>
        <taxon>Streptophyta</taxon>
        <taxon>Embryophyta</taxon>
        <taxon>Tracheophyta</taxon>
        <taxon>Spermatophyta</taxon>
        <taxon>Magnoliopsida</taxon>
        <taxon>eudicotyledons</taxon>
        <taxon>Gunneridae</taxon>
        <taxon>Pentapetalae</taxon>
        <taxon>rosids</taxon>
        <taxon>fabids</taxon>
        <taxon>Cucurbitales</taxon>
        <taxon>Cucurbitaceae</taxon>
        <taxon>Benincaseae</taxon>
        <taxon>Cucumis</taxon>
    </lineage>
</organism>
<dbReference type="PANTHER" id="PTHR15503:SF22">
    <property type="entry name" value="TRANSPOSON TY3-I GAG POLYPROTEIN"/>
    <property type="match status" value="1"/>
</dbReference>
<dbReference type="AlphaFoldDB" id="A0A5A7T5T6"/>
<evidence type="ECO:0000256" key="1">
    <source>
        <dbReference type="SAM" id="MobiDB-lite"/>
    </source>
</evidence>
<evidence type="ECO:0000313" key="3">
    <source>
        <dbReference type="EMBL" id="KAA0038303.1"/>
    </source>
</evidence>
<evidence type="ECO:0000259" key="2">
    <source>
        <dbReference type="Pfam" id="PF03732"/>
    </source>
</evidence>
<protein>
    <submittedName>
        <fullName evidence="3">Transposon Tf2-1 polyprotein isoform X1</fullName>
    </submittedName>
</protein>
<dbReference type="Gene3D" id="2.40.70.10">
    <property type="entry name" value="Acid Proteases"/>
    <property type="match status" value="1"/>
</dbReference>
<comment type="caution">
    <text evidence="3">The sequence shown here is derived from an EMBL/GenBank/DDBJ whole genome shotgun (WGS) entry which is preliminary data.</text>
</comment>
<feature type="compositionally biased region" description="Basic and acidic residues" evidence="1">
    <location>
        <begin position="97"/>
        <end position="122"/>
    </location>
</feature>
<dbReference type="Pfam" id="PF03732">
    <property type="entry name" value="Retrotrans_gag"/>
    <property type="match status" value="1"/>
</dbReference>
<name>A0A5A7T5T6_CUCMM</name>
<evidence type="ECO:0000313" key="4">
    <source>
        <dbReference type="Proteomes" id="UP000321393"/>
    </source>
</evidence>
<reference evidence="3 4" key="1">
    <citation type="submission" date="2019-08" db="EMBL/GenBank/DDBJ databases">
        <title>Draft genome sequences of two oriental melons (Cucumis melo L. var makuwa).</title>
        <authorList>
            <person name="Kwon S.-Y."/>
        </authorList>
    </citation>
    <scope>NUCLEOTIDE SEQUENCE [LARGE SCALE GENOMIC DNA]</scope>
    <source>
        <strain evidence="4">cv. SW 3</strain>
        <tissue evidence="3">Leaf</tissue>
    </source>
</reference>
<feature type="domain" description="Retrotransposon gag" evidence="2">
    <location>
        <begin position="161"/>
        <end position="247"/>
    </location>
</feature>
<feature type="region of interest" description="Disordered" evidence="1">
    <location>
        <begin position="84"/>
        <end position="122"/>
    </location>
</feature>
<dbReference type="InterPro" id="IPR021109">
    <property type="entry name" value="Peptidase_aspartic_dom_sf"/>
</dbReference>
<dbReference type="SUPFAM" id="SSF50630">
    <property type="entry name" value="Acid proteases"/>
    <property type="match status" value="1"/>
</dbReference>
<dbReference type="InterPro" id="IPR005162">
    <property type="entry name" value="Retrotrans_gag_dom"/>
</dbReference>
<sequence>MVQTRIEERLEFIDQEIAEMKKELSIVSAIEVSLNEIAKSIDLMRLQSEKQQQLLFTIIETSSRERLTMSGQVTEFTAKEIEKAKGKEIDASSSKTAESDRNFGADRNERKIDSDDGSHDRNKFKKIEMPVFTGEDPDSWLPERYFQIHKLTESEKMLVSTVSFDGPTLNWYISQEERDKFTNWSNMKERLLVRFQSNKDGTLCGQFLRIKQESTVEEYINLFDKMVAPLYDLPERVVEDTFMNGLLPWVRSEVVFCRPKGLAEMMEVAQMVENREIVRIEAKLSGYSGGKLTGQISGNGKTVSGGVAGESKGNTSFPIRTITLRSSGPNENRREGTYKRLPDAEFQARKEKGLCFRCNEKYSADHKCKMKEQRELRMFVVTKGKEEYEIVEEEKELGRIEVNEDITTVVELSINSVVGLNDSGTMKVRGKLLGEEVIILIDCGATHNFVSEKLVKKLILPIKETTHYGVILGSRAAVQGKGICEKLEVQLNSWKIVEDFLPLELGGVDVILGMQWLYSLGVTTIDWKNLSLSFSVDGKVVNIKGDPSLTKARISLKNMMKNWEDKDTGFLIECRSLEVKVVESDDCCLLNTEVVSSGPISSVISQFQDVFEWPEKLPPRREIEHHIHMKGGNQSH</sequence>
<dbReference type="Proteomes" id="UP000321393">
    <property type="component" value="Unassembled WGS sequence"/>
</dbReference>
<dbReference type="OrthoDB" id="1305324at2759"/>
<dbReference type="CDD" id="cd00303">
    <property type="entry name" value="retropepsin_like"/>
    <property type="match status" value="1"/>
</dbReference>
<accession>A0A5A7T5T6</accession>
<dbReference type="Pfam" id="PF08284">
    <property type="entry name" value="RVP_2"/>
    <property type="match status" value="1"/>
</dbReference>
<gene>
    <name evidence="3" type="ORF">E6C27_scaffold270G001720</name>
</gene>
<proteinExistence type="predicted"/>
<dbReference type="PANTHER" id="PTHR15503">
    <property type="entry name" value="LDOC1 RELATED"/>
    <property type="match status" value="1"/>
</dbReference>
<dbReference type="InterPro" id="IPR032567">
    <property type="entry name" value="RTL1-rel"/>
</dbReference>
<dbReference type="EMBL" id="SSTE01018746">
    <property type="protein sequence ID" value="KAA0038303.1"/>
    <property type="molecule type" value="Genomic_DNA"/>
</dbReference>